<gene>
    <name evidence="2" type="ORF">TUM19329_29630</name>
</gene>
<evidence type="ECO:0008006" key="4">
    <source>
        <dbReference type="Google" id="ProtNLM"/>
    </source>
</evidence>
<accession>A0A6F8T973</accession>
<dbReference type="RefSeq" id="WP_173237869.1">
    <property type="nucleotide sequence ID" value="NZ_AP022839.1"/>
</dbReference>
<feature type="chain" id="PRO_5026238536" description="Major outer membrane protein" evidence="1">
    <location>
        <begin position="26"/>
        <end position="357"/>
    </location>
</feature>
<protein>
    <recommendedName>
        <fullName evidence="4">Major outer membrane protein</fullName>
    </recommendedName>
</protein>
<evidence type="ECO:0000256" key="1">
    <source>
        <dbReference type="SAM" id="SignalP"/>
    </source>
</evidence>
<name>A0A6F8T973_9GAMM</name>
<dbReference type="EMBL" id="AP022839">
    <property type="protein sequence ID" value="BCA96602.1"/>
    <property type="molecule type" value="Genomic_DNA"/>
</dbReference>
<proteinExistence type="predicted"/>
<keyword evidence="1" id="KW-0732">Signal</keyword>
<feature type="signal peptide" evidence="1">
    <location>
        <begin position="1"/>
        <end position="25"/>
    </location>
</feature>
<evidence type="ECO:0000313" key="2">
    <source>
        <dbReference type="EMBL" id="BCA96602.1"/>
    </source>
</evidence>
<dbReference type="AlphaFoldDB" id="A0A6F8T973"/>
<dbReference type="InterPro" id="IPR007825">
    <property type="entry name" value="Major_OMP_Legionella"/>
</dbReference>
<evidence type="ECO:0000313" key="3">
    <source>
        <dbReference type="Proteomes" id="UP000502894"/>
    </source>
</evidence>
<dbReference type="Proteomes" id="UP000502894">
    <property type="component" value="Chromosome"/>
</dbReference>
<dbReference type="Pfam" id="PF05150">
    <property type="entry name" value="Legionella_OMP"/>
    <property type="match status" value="1"/>
</dbReference>
<dbReference type="KEGG" id="lant:TUM19329_29630"/>
<organism evidence="2 3">
    <name type="scientific">Legionella antarctica</name>
    <dbReference type="NCBI Taxonomy" id="2708020"/>
    <lineage>
        <taxon>Bacteria</taxon>
        <taxon>Pseudomonadati</taxon>
        <taxon>Pseudomonadota</taxon>
        <taxon>Gammaproteobacteria</taxon>
        <taxon>Legionellales</taxon>
        <taxon>Legionellaceae</taxon>
        <taxon>Legionella</taxon>
    </lineage>
</organism>
<keyword evidence="3" id="KW-1185">Reference proteome</keyword>
<sequence>MNNISNLNQLVITSLFLLNSGALCAGSMGDFSLPEEKSYFFSATALYGLLSDSSINSLQYAETISVNGGIVDHTLNLDSRWGYSLSLGYKFGPQKSNDLVLSYTNLKNKGSSSVTNTNEGDFFRTNVGLIVGAFDNTATLVGPATAFASNSFEFQSAELLTHGNYQSAFAHQLRLAKFYGIKATEIKKGFNSQYSGIGVIDTPDSPVTDFINYQAKYYGVGPKFGGGAYWDINSFLSIGGDLSLAILSGSAKSQWNETLTTEAGEIFSLPPSTVYSYNKSVPSALWVSPVLGANLVVTANFNMNNDSHLSIEGGVGSEQYWSDFRAQQYGREDGANTVNINQRLALRTVFVKATYFA</sequence>
<reference evidence="2" key="1">
    <citation type="journal article" date="2020" name="Microbiol. Resour. Announc.">
        <title>Complete Genome Sequence of Novel Psychrotolerant Legionella Strain TUM19329, Isolated from Antarctic Lake Sediment.</title>
        <authorList>
            <person name="Shimada S."/>
            <person name="Nakai R."/>
            <person name="Aoki K."/>
            <person name="Shimoeda N."/>
            <person name="Ohno G."/>
            <person name="Miyazaki Y."/>
            <person name="Kudoh S."/>
            <person name="Imura S."/>
            <person name="Watanabe K."/>
            <person name="Ishii Y."/>
            <person name="Tateda K."/>
        </authorList>
    </citation>
    <scope>NUCLEOTIDE SEQUENCE [LARGE SCALE GENOMIC DNA]</scope>
    <source>
        <strain evidence="2">TUM19329</strain>
    </source>
</reference>